<reference evidence="2 3" key="1">
    <citation type="submission" date="2009-04" db="EMBL/GenBank/DDBJ databases">
        <authorList>
            <person name="Qin X."/>
            <person name="Bachman B."/>
            <person name="Battles P."/>
            <person name="Bell A."/>
            <person name="Bess C."/>
            <person name="Bickham C."/>
            <person name="Chaboub L."/>
            <person name="Chen D."/>
            <person name="Coyle M."/>
            <person name="Deiros D.R."/>
            <person name="Dinh H."/>
            <person name="Forbes L."/>
            <person name="Fowler G."/>
            <person name="Francisco L."/>
            <person name="Fu Q."/>
            <person name="Gubbala S."/>
            <person name="Hale W."/>
            <person name="Han Y."/>
            <person name="Hemphill L."/>
            <person name="Highlander S.K."/>
            <person name="Hirani K."/>
            <person name="Hogues M."/>
            <person name="Jackson L."/>
            <person name="Jakkamsetti A."/>
            <person name="Javaid M."/>
            <person name="Jiang H."/>
            <person name="Korchina V."/>
            <person name="Kovar C."/>
            <person name="Lara F."/>
            <person name="Lee S."/>
            <person name="Mata R."/>
            <person name="Mathew T."/>
            <person name="Moen C."/>
            <person name="Morales K."/>
            <person name="Munidasa M."/>
            <person name="Nazareth L."/>
            <person name="Ngo R."/>
            <person name="Nguyen L."/>
            <person name="Okwuonu G."/>
            <person name="Ongeri F."/>
            <person name="Patil S."/>
            <person name="Petrosino J."/>
            <person name="Pham C."/>
            <person name="Pham P."/>
            <person name="Pu L.-L."/>
            <person name="Puazo M."/>
            <person name="Raj R."/>
            <person name="Reid J."/>
            <person name="Rouhana J."/>
            <person name="Saada N."/>
            <person name="Shang Y."/>
            <person name="Simmons D."/>
            <person name="Thornton R."/>
            <person name="Warren J."/>
            <person name="Weissenberger G."/>
            <person name="Zhang J."/>
            <person name="Zhang L."/>
            <person name="Zhou C."/>
            <person name="Zhu D."/>
            <person name="Muzny D."/>
            <person name="Worley K."/>
            <person name="Gibbs R."/>
        </authorList>
    </citation>
    <scope>NUCLEOTIDE SEQUENCE [LARGE SCALE GENOMIC DNA]</scope>
    <source>
        <strain evidence="2 3">ATCC 43531</strain>
    </source>
</reference>
<evidence type="ECO:0000313" key="3">
    <source>
        <dbReference type="Proteomes" id="UP000005309"/>
    </source>
</evidence>
<gene>
    <name evidence="2" type="ORF">HMPREF0908_1977</name>
</gene>
<dbReference type="Proteomes" id="UP000005309">
    <property type="component" value="Unassembled WGS sequence"/>
</dbReference>
<dbReference type="STRING" id="638302.HMPREF0908_1977"/>
<comment type="caution">
    <text evidence="2">The sequence shown here is derived from an EMBL/GenBank/DDBJ whole genome shotgun (WGS) entry which is preliminary data.</text>
</comment>
<evidence type="ECO:0000256" key="1">
    <source>
        <dbReference type="SAM" id="MobiDB-lite"/>
    </source>
</evidence>
<organism evidence="2 3">
    <name type="scientific">Selenomonas flueggei ATCC 43531</name>
    <dbReference type="NCBI Taxonomy" id="638302"/>
    <lineage>
        <taxon>Bacteria</taxon>
        <taxon>Bacillati</taxon>
        <taxon>Bacillota</taxon>
        <taxon>Negativicutes</taxon>
        <taxon>Selenomonadales</taxon>
        <taxon>Selenomonadaceae</taxon>
        <taxon>Selenomonas</taxon>
    </lineage>
</organism>
<sequence>MKSVGLRRFFILSRRQTGPIAEAMRRIQGTDRAEKMDEDGSAEFIPASPG</sequence>
<protein>
    <submittedName>
        <fullName evidence="2">Uncharacterized protein</fullName>
    </submittedName>
</protein>
<accession>C4V677</accession>
<name>C4V677_9FIRM</name>
<proteinExistence type="predicted"/>
<evidence type="ECO:0000313" key="2">
    <source>
        <dbReference type="EMBL" id="EEQ47675.1"/>
    </source>
</evidence>
<feature type="region of interest" description="Disordered" evidence="1">
    <location>
        <begin position="22"/>
        <end position="50"/>
    </location>
</feature>
<dbReference type="AlphaFoldDB" id="C4V677"/>
<dbReference type="HOGENOM" id="CLU_3122550_0_0_9"/>
<keyword evidence="3" id="KW-1185">Reference proteome</keyword>
<feature type="compositionally biased region" description="Basic and acidic residues" evidence="1">
    <location>
        <begin position="23"/>
        <end position="35"/>
    </location>
</feature>
<dbReference type="EMBL" id="ACLA01000033">
    <property type="protein sequence ID" value="EEQ47675.1"/>
    <property type="molecule type" value="Genomic_DNA"/>
</dbReference>